<comment type="caution">
    <text evidence="1">The sequence shown here is derived from an EMBL/GenBank/DDBJ whole genome shotgun (WGS) entry which is preliminary data.</text>
</comment>
<evidence type="ECO:0000313" key="1">
    <source>
        <dbReference type="EMBL" id="CAJ1403930.1"/>
    </source>
</evidence>
<evidence type="ECO:0000313" key="2">
    <source>
        <dbReference type="Proteomes" id="UP001178507"/>
    </source>
</evidence>
<gene>
    <name evidence="1" type="ORF">EVOR1521_LOCUS26493</name>
</gene>
<dbReference type="AlphaFoldDB" id="A0AA36JCZ2"/>
<sequence length="191" mass="20420">MCEITSPPEGYELVAGQWRCTEGYAGAATATCVADEACRSSLQLAGCRKLHSCLPPENPDPCKYDLSGCGDVAPGGFCRLRCRTPFAGGSPKLICPAGNTDPTYQMKWTEPYCFCTNPDPVPLGFEEDGQGGLRCSGGFVGAPQLRCQQGTTCLAQSEVWGCVSPDVCHIKDFLDEDDRPGRITGKARGRI</sequence>
<protein>
    <submittedName>
        <fullName evidence="1">Uncharacterized protein</fullName>
    </submittedName>
</protein>
<dbReference type="EMBL" id="CAUJNA010003516">
    <property type="protein sequence ID" value="CAJ1403930.1"/>
    <property type="molecule type" value="Genomic_DNA"/>
</dbReference>
<dbReference type="Proteomes" id="UP001178507">
    <property type="component" value="Unassembled WGS sequence"/>
</dbReference>
<keyword evidence="2" id="KW-1185">Reference proteome</keyword>
<accession>A0AA36JCZ2</accession>
<organism evidence="1 2">
    <name type="scientific">Effrenium voratum</name>
    <dbReference type="NCBI Taxonomy" id="2562239"/>
    <lineage>
        <taxon>Eukaryota</taxon>
        <taxon>Sar</taxon>
        <taxon>Alveolata</taxon>
        <taxon>Dinophyceae</taxon>
        <taxon>Suessiales</taxon>
        <taxon>Symbiodiniaceae</taxon>
        <taxon>Effrenium</taxon>
    </lineage>
</organism>
<reference evidence="1" key="1">
    <citation type="submission" date="2023-08" db="EMBL/GenBank/DDBJ databases">
        <authorList>
            <person name="Chen Y."/>
            <person name="Shah S."/>
            <person name="Dougan E. K."/>
            <person name="Thang M."/>
            <person name="Chan C."/>
        </authorList>
    </citation>
    <scope>NUCLEOTIDE SEQUENCE</scope>
</reference>
<name>A0AA36JCZ2_9DINO</name>
<proteinExistence type="predicted"/>